<protein>
    <submittedName>
        <fullName evidence="1">Uncharacterized protein</fullName>
    </submittedName>
</protein>
<organism evidence="1 2">
    <name type="scientific">Astyanax mexicanus</name>
    <name type="common">Blind cave fish</name>
    <name type="synonym">Astyanax fasciatus mexicanus</name>
    <dbReference type="NCBI Taxonomy" id="7994"/>
    <lineage>
        <taxon>Eukaryota</taxon>
        <taxon>Metazoa</taxon>
        <taxon>Chordata</taxon>
        <taxon>Craniata</taxon>
        <taxon>Vertebrata</taxon>
        <taxon>Euteleostomi</taxon>
        <taxon>Actinopterygii</taxon>
        <taxon>Neopterygii</taxon>
        <taxon>Teleostei</taxon>
        <taxon>Ostariophysi</taxon>
        <taxon>Characiformes</taxon>
        <taxon>Characoidei</taxon>
        <taxon>Acestrorhamphidae</taxon>
        <taxon>Acestrorhamphinae</taxon>
        <taxon>Astyanax</taxon>
    </lineage>
</organism>
<name>A0A8T2LRL3_ASTMX</name>
<gene>
    <name evidence="1" type="ORF">AMEX_G13211</name>
</gene>
<accession>A0A8T2LRL3</accession>
<evidence type="ECO:0000313" key="2">
    <source>
        <dbReference type="Proteomes" id="UP000752171"/>
    </source>
</evidence>
<reference evidence="1 2" key="1">
    <citation type="submission" date="2021-07" db="EMBL/GenBank/DDBJ databases">
        <authorList>
            <person name="Imarazene B."/>
            <person name="Zahm M."/>
            <person name="Klopp C."/>
            <person name="Cabau C."/>
            <person name="Beille S."/>
            <person name="Jouanno E."/>
            <person name="Castinel A."/>
            <person name="Lluch J."/>
            <person name="Gil L."/>
            <person name="Kuchtly C."/>
            <person name="Lopez Roques C."/>
            <person name="Donnadieu C."/>
            <person name="Parrinello H."/>
            <person name="Journot L."/>
            <person name="Du K."/>
            <person name="Schartl M."/>
            <person name="Retaux S."/>
            <person name="Guiguen Y."/>
        </authorList>
    </citation>
    <scope>NUCLEOTIDE SEQUENCE [LARGE SCALE GENOMIC DNA]</scope>
    <source>
        <strain evidence="1">Pach_M1</strain>
        <tissue evidence="1">Testis</tissue>
    </source>
</reference>
<evidence type="ECO:0000313" key="1">
    <source>
        <dbReference type="EMBL" id="KAG9272245.1"/>
    </source>
</evidence>
<sequence length="70" mass="7542">MSFPGFFSGLELLDYLDWLEEHHPISPDQPLVSFFTACSTPLSSRSSGRTGSSTGCGVCAAMLHTCASWN</sequence>
<comment type="caution">
    <text evidence="1">The sequence shown here is derived from an EMBL/GenBank/DDBJ whole genome shotgun (WGS) entry which is preliminary data.</text>
</comment>
<dbReference type="Proteomes" id="UP000752171">
    <property type="component" value="Unassembled WGS sequence"/>
</dbReference>
<proteinExistence type="predicted"/>
<dbReference type="EMBL" id="JAICCE010000010">
    <property type="protein sequence ID" value="KAG9272245.1"/>
    <property type="molecule type" value="Genomic_DNA"/>
</dbReference>
<dbReference type="AlphaFoldDB" id="A0A8T2LRL3"/>